<sequence>MRRGRRGRPHLLCPPCPPIGPGGGPGADTGAGPEQRGSGCGKAARVQRSGCAGPRASSSSQTRARRGHGRPEPARGALPGAKEPGHRRAGGAGGQDRAGEAVSGCRSRHSAKPVSAVRLRSVSAVQSHRICVPRICLVSAWLAAHVGGSEGSRAAPDPAAPPCRIKAIESPSKDDDTVWLTYWVVYALFGLAEFFSDLLLSWFPFYYVGKVGPARAGAAVERMGLGDSWEVLGPGGQGERIPGDGGCERKTQSLPWGNGPCPGADGGGPTLKGV</sequence>
<protein>
    <recommendedName>
        <fullName evidence="9">Receptor expression-enhancing protein</fullName>
    </recommendedName>
</protein>
<dbReference type="GO" id="GO:0005789">
    <property type="term" value="C:endoplasmic reticulum membrane"/>
    <property type="evidence" value="ECO:0007669"/>
    <property type="project" value="UniProtKB-SubCell"/>
</dbReference>
<dbReference type="Ensembl" id="ENSPTET00000046770.1">
    <property type="protein sequence ID" value="ENSPTEP00000034246.1"/>
    <property type="gene ID" value="ENSPTEG00000032530.1"/>
</dbReference>
<evidence type="ECO:0000256" key="2">
    <source>
        <dbReference type="ARBA" id="ARBA00008573"/>
    </source>
</evidence>
<evidence type="ECO:0000256" key="1">
    <source>
        <dbReference type="ARBA" id="ARBA00004477"/>
    </source>
</evidence>
<evidence type="ECO:0000256" key="9">
    <source>
        <dbReference type="RuleBase" id="RU362006"/>
    </source>
</evidence>
<keyword evidence="6" id="KW-0472">Membrane</keyword>
<keyword evidence="3" id="KW-0812">Transmembrane</keyword>
<evidence type="ECO:0000256" key="8">
    <source>
        <dbReference type="ARBA" id="ARBA00029431"/>
    </source>
</evidence>
<organism evidence="11 12">
    <name type="scientific">Piliocolobus tephrosceles</name>
    <name type="common">Ugandan red Colobus</name>
    <dbReference type="NCBI Taxonomy" id="591936"/>
    <lineage>
        <taxon>Eukaryota</taxon>
        <taxon>Metazoa</taxon>
        <taxon>Chordata</taxon>
        <taxon>Craniata</taxon>
        <taxon>Vertebrata</taxon>
        <taxon>Euteleostomi</taxon>
        <taxon>Mammalia</taxon>
        <taxon>Eutheria</taxon>
        <taxon>Euarchontoglires</taxon>
        <taxon>Primates</taxon>
        <taxon>Haplorrhini</taxon>
        <taxon>Catarrhini</taxon>
        <taxon>Cercopithecidae</taxon>
        <taxon>Colobinae</taxon>
        <taxon>Piliocolobus</taxon>
    </lineage>
</organism>
<dbReference type="Proteomes" id="UP000694416">
    <property type="component" value="Unplaced"/>
</dbReference>
<dbReference type="PANTHER" id="PTHR12300">
    <property type="entry name" value="HVA22-LIKE PROTEINS"/>
    <property type="match status" value="1"/>
</dbReference>
<comment type="similarity">
    <text evidence="2 9">Belongs to the DP1 family.</text>
</comment>
<keyword evidence="7" id="KW-0968">Cytoplasmic vesicle</keyword>
<reference evidence="11" key="2">
    <citation type="submission" date="2025-09" db="UniProtKB">
        <authorList>
            <consortium name="Ensembl"/>
        </authorList>
    </citation>
    <scope>IDENTIFICATION</scope>
</reference>
<evidence type="ECO:0000256" key="5">
    <source>
        <dbReference type="ARBA" id="ARBA00022989"/>
    </source>
</evidence>
<evidence type="ECO:0000313" key="12">
    <source>
        <dbReference type="Proteomes" id="UP000694416"/>
    </source>
</evidence>
<accession>A0A8C9IBR6</accession>
<dbReference type="PANTHER" id="PTHR12300:SF133">
    <property type="entry name" value="RECEPTOR EXPRESSION-ENHANCING PROTEIN 6"/>
    <property type="match status" value="1"/>
</dbReference>
<evidence type="ECO:0000256" key="6">
    <source>
        <dbReference type="ARBA" id="ARBA00023136"/>
    </source>
</evidence>
<gene>
    <name evidence="11" type="primary">REEP6</name>
</gene>
<keyword evidence="5" id="KW-1133">Transmembrane helix</keyword>
<evidence type="ECO:0000256" key="10">
    <source>
        <dbReference type="SAM" id="MobiDB-lite"/>
    </source>
</evidence>
<feature type="region of interest" description="Disordered" evidence="10">
    <location>
        <begin position="1"/>
        <end position="107"/>
    </location>
</feature>
<evidence type="ECO:0000256" key="4">
    <source>
        <dbReference type="ARBA" id="ARBA00022824"/>
    </source>
</evidence>
<keyword evidence="4" id="KW-0256">Endoplasmic reticulum</keyword>
<evidence type="ECO:0000313" key="11">
    <source>
        <dbReference type="Ensembl" id="ENSPTEP00000034246.1"/>
    </source>
</evidence>
<feature type="region of interest" description="Disordered" evidence="10">
    <location>
        <begin position="252"/>
        <end position="274"/>
    </location>
</feature>
<feature type="compositionally biased region" description="Gly residues" evidence="10">
    <location>
        <begin position="264"/>
        <end position="274"/>
    </location>
</feature>
<keyword evidence="12" id="KW-1185">Reference proteome</keyword>
<reference evidence="11" key="1">
    <citation type="submission" date="2025-08" db="UniProtKB">
        <authorList>
            <consortium name="Ensembl"/>
        </authorList>
    </citation>
    <scope>IDENTIFICATION</scope>
</reference>
<comment type="subcellular location">
    <subcellularLocation>
        <location evidence="8">Cytoplasmic vesicle</location>
        <location evidence="8">Clathrin-coated vesicle membrane</location>
        <topology evidence="8">Multi-pass membrane protein</topology>
    </subcellularLocation>
    <subcellularLocation>
        <location evidence="1">Endoplasmic reticulum membrane</location>
        <topology evidence="1">Multi-pass membrane protein</topology>
    </subcellularLocation>
    <subcellularLocation>
        <location evidence="9">Membrane</location>
        <topology evidence="9">Multi-pass membrane protein</topology>
    </subcellularLocation>
</comment>
<proteinExistence type="inferred from homology"/>
<dbReference type="AlphaFoldDB" id="A0A8C9IBR6"/>
<evidence type="ECO:0000256" key="3">
    <source>
        <dbReference type="ARBA" id="ARBA00022692"/>
    </source>
</evidence>
<dbReference type="InterPro" id="IPR004345">
    <property type="entry name" value="TB2_DP1_HVA22"/>
</dbReference>
<dbReference type="Pfam" id="PF03134">
    <property type="entry name" value="TB2_DP1_HVA22"/>
    <property type="match status" value="1"/>
</dbReference>
<name>A0A8C9IBR6_9PRIM</name>
<evidence type="ECO:0000256" key="7">
    <source>
        <dbReference type="ARBA" id="ARBA00023329"/>
    </source>
</evidence>
<dbReference type="GO" id="GO:0030665">
    <property type="term" value="C:clathrin-coated vesicle membrane"/>
    <property type="evidence" value="ECO:0007669"/>
    <property type="project" value="UniProtKB-SubCell"/>
</dbReference>